<organism evidence="10 11">
    <name type="scientific">Conexibacter arvalis</name>
    <dbReference type="NCBI Taxonomy" id="912552"/>
    <lineage>
        <taxon>Bacteria</taxon>
        <taxon>Bacillati</taxon>
        <taxon>Actinomycetota</taxon>
        <taxon>Thermoleophilia</taxon>
        <taxon>Solirubrobacterales</taxon>
        <taxon>Conexibacteraceae</taxon>
        <taxon>Conexibacter</taxon>
    </lineage>
</organism>
<evidence type="ECO:0000259" key="9">
    <source>
        <dbReference type="SMART" id="SM00563"/>
    </source>
</evidence>
<evidence type="ECO:0000256" key="7">
    <source>
        <dbReference type="ARBA" id="ARBA00023264"/>
    </source>
</evidence>
<keyword evidence="4 8" id="KW-0520">NAD</keyword>
<sequence>MSERHDALHRRARERGVNPVVYWVVRAFFQPFFHLYFRLSRVGREHIPDGPVIFAANHRSFLDPFIVGTMSRRPLYYVAKKQLFENRLQAWFLNSLGAFPVDRGNGDQQTIETAKAILARGDSVLIFPEGTRVRPGPPGRAKRGVGRLVLETGVPVVPLALIGTTDVRRGWRIRPRKIRVRAGKPLTFPHVESASRELAAAVTDRIWPNVMLQWEWLGGQTPLRRAAVIGAGSWGTSLAAMLARAGLDVDLGTRTREQAELLGRERVNERYLPGVRLPDNVRVAPAAELELSAHDLVCLAVPARALPAALAAHGARIPARAGVLVVSKGLVPPLATLPSAYAAERVQARSVAALGGPSHAADAFRNGASIVLASADDAFAQELARVLARAGFDVHATRDVAGVELAGCAKNAAVLAASAAAATAGPNVAGAAAGKVFSEIAELAGRRGAGPDTFAGLAGAGDLVATVVADGSRNRRAGELLARGLGAEEIARALGQAAESVDSVPLLAEMLEQARVDAPATAALAAFVEGRIDAAQWSEAIVNPAARPAPAKAA</sequence>
<dbReference type="InterPro" id="IPR011128">
    <property type="entry name" value="G3P_DH_NAD-dep_N"/>
</dbReference>
<dbReference type="Gene3D" id="1.10.1040.10">
    <property type="entry name" value="N-(1-d-carboxylethyl)-l-norvaline Dehydrogenase, domain 2"/>
    <property type="match status" value="1"/>
</dbReference>
<dbReference type="SUPFAM" id="SSF48179">
    <property type="entry name" value="6-phosphogluconate dehydrogenase C-terminal domain-like"/>
    <property type="match status" value="1"/>
</dbReference>
<name>A0A840IF16_9ACTN</name>
<dbReference type="CDD" id="cd07989">
    <property type="entry name" value="LPLAT_AGPAT-like"/>
    <property type="match status" value="1"/>
</dbReference>
<evidence type="ECO:0000313" key="11">
    <source>
        <dbReference type="Proteomes" id="UP000585272"/>
    </source>
</evidence>
<dbReference type="InterPro" id="IPR006109">
    <property type="entry name" value="G3P_DH_NAD-dep_C"/>
</dbReference>
<feature type="domain" description="Phospholipid/glycerol acyltransferase" evidence="9">
    <location>
        <begin position="52"/>
        <end position="164"/>
    </location>
</feature>
<keyword evidence="2" id="KW-0444">Lipid biosynthesis</keyword>
<keyword evidence="7" id="KW-1208">Phospholipid metabolism</keyword>
<dbReference type="PANTHER" id="PTHR11728:SF1">
    <property type="entry name" value="GLYCEROL-3-PHOSPHATE DEHYDROGENASE [NAD(+)] 2, CHLOROPLASTIC"/>
    <property type="match status" value="1"/>
</dbReference>
<dbReference type="GO" id="GO:0016746">
    <property type="term" value="F:acyltransferase activity"/>
    <property type="evidence" value="ECO:0007669"/>
    <property type="project" value="UniProtKB-KW"/>
</dbReference>
<dbReference type="GO" id="GO:0046168">
    <property type="term" value="P:glycerol-3-phosphate catabolic process"/>
    <property type="evidence" value="ECO:0007669"/>
    <property type="project" value="InterPro"/>
</dbReference>
<keyword evidence="10" id="KW-0808">Transferase</keyword>
<dbReference type="PRINTS" id="PR00077">
    <property type="entry name" value="GPDHDRGNASE"/>
</dbReference>
<dbReference type="SMART" id="SM00563">
    <property type="entry name" value="PlsC"/>
    <property type="match status" value="1"/>
</dbReference>
<dbReference type="GO" id="GO:0051287">
    <property type="term" value="F:NAD binding"/>
    <property type="evidence" value="ECO:0007669"/>
    <property type="project" value="InterPro"/>
</dbReference>
<accession>A0A840IF16</accession>
<evidence type="ECO:0000256" key="8">
    <source>
        <dbReference type="RuleBase" id="RU000437"/>
    </source>
</evidence>
<evidence type="ECO:0000256" key="2">
    <source>
        <dbReference type="ARBA" id="ARBA00022516"/>
    </source>
</evidence>
<comment type="caution">
    <text evidence="10">The sequence shown here is derived from an EMBL/GenBank/DDBJ whole genome shotgun (WGS) entry which is preliminary data.</text>
</comment>
<dbReference type="Pfam" id="PF01210">
    <property type="entry name" value="NAD_Gly3P_dh_N"/>
    <property type="match status" value="1"/>
</dbReference>
<evidence type="ECO:0000256" key="5">
    <source>
        <dbReference type="ARBA" id="ARBA00023098"/>
    </source>
</evidence>
<dbReference type="SUPFAM" id="SSF69593">
    <property type="entry name" value="Glycerol-3-phosphate (1)-acyltransferase"/>
    <property type="match status" value="1"/>
</dbReference>
<proteinExistence type="inferred from homology"/>
<dbReference type="InterPro" id="IPR006168">
    <property type="entry name" value="G3P_DH_NAD-dep"/>
</dbReference>
<evidence type="ECO:0000256" key="4">
    <source>
        <dbReference type="ARBA" id="ARBA00023027"/>
    </source>
</evidence>
<evidence type="ECO:0000256" key="3">
    <source>
        <dbReference type="ARBA" id="ARBA00023002"/>
    </source>
</evidence>
<dbReference type="EMBL" id="JACHNU010000002">
    <property type="protein sequence ID" value="MBB4662588.1"/>
    <property type="molecule type" value="Genomic_DNA"/>
</dbReference>
<dbReference type="Pfam" id="PF01553">
    <property type="entry name" value="Acyltransferase"/>
    <property type="match status" value="1"/>
</dbReference>
<evidence type="ECO:0000313" key="10">
    <source>
        <dbReference type="EMBL" id="MBB4662588.1"/>
    </source>
</evidence>
<dbReference type="Gene3D" id="3.40.50.720">
    <property type="entry name" value="NAD(P)-binding Rossmann-like Domain"/>
    <property type="match status" value="1"/>
</dbReference>
<keyword evidence="6" id="KW-0594">Phospholipid biosynthesis</keyword>
<keyword evidence="3 8" id="KW-0560">Oxidoreductase</keyword>
<dbReference type="GO" id="GO:0005975">
    <property type="term" value="P:carbohydrate metabolic process"/>
    <property type="evidence" value="ECO:0007669"/>
    <property type="project" value="InterPro"/>
</dbReference>
<dbReference type="Pfam" id="PF07479">
    <property type="entry name" value="NAD_Gly3P_dh_C"/>
    <property type="match status" value="1"/>
</dbReference>
<dbReference type="GO" id="GO:0005829">
    <property type="term" value="C:cytosol"/>
    <property type="evidence" value="ECO:0007669"/>
    <property type="project" value="TreeGrafter"/>
</dbReference>
<dbReference type="PANTHER" id="PTHR11728">
    <property type="entry name" value="GLYCEROL-3-PHOSPHATE DEHYDROGENASE"/>
    <property type="match status" value="1"/>
</dbReference>
<comment type="similarity">
    <text evidence="1 8">Belongs to the NAD-dependent glycerol-3-phosphate dehydrogenase family.</text>
</comment>
<dbReference type="InterPro" id="IPR013328">
    <property type="entry name" value="6PGD_dom2"/>
</dbReference>
<dbReference type="AlphaFoldDB" id="A0A840IF16"/>
<protein>
    <submittedName>
        <fullName evidence="10">1-acyl-sn-glycerol-3-phosphate acyltransferase</fullName>
    </submittedName>
</protein>
<keyword evidence="5" id="KW-0443">Lipid metabolism</keyword>
<gene>
    <name evidence="10" type="ORF">BDZ31_002174</name>
</gene>
<keyword evidence="10" id="KW-0012">Acyltransferase</keyword>
<dbReference type="Proteomes" id="UP000585272">
    <property type="component" value="Unassembled WGS sequence"/>
</dbReference>
<reference evidence="10 11" key="1">
    <citation type="submission" date="2020-08" db="EMBL/GenBank/DDBJ databases">
        <title>Genomic Encyclopedia of Archaeal and Bacterial Type Strains, Phase II (KMG-II): from individual species to whole genera.</title>
        <authorList>
            <person name="Goeker M."/>
        </authorList>
    </citation>
    <scope>NUCLEOTIDE SEQUENCE [LARGE SCALE GENOMIC DNA]</scope>
    <source>
        <strain evidence="10 11">DSM 23288</strain>
    </source>
</reference>
<dbReference type="GO" id="GO:0047952">
    <property type="term" value="F:glycerol-3-phosphate dehydrogenase [NAD(P)+] activity"/>
    <property type="evidence" value="ECO:0007669"/>
    <property type="project" value="TreeGrafter"/>
</dbReference>
<evidence type="ECO:0000256" key="1">
    <source>
        <dbReference type="ARBA" id="ARBA00011009"/>
    </source>
</evidence>
<dbReference type="SUPFAM" id="SSF51735">
    <property type="entry name" value="NAD(P)-binding Rossmann-fold domains"/>
    <property type="match status" value="1"/>
</dbReference>
<dbReference type="GO" id="GO:0008654">
    <property type="term" value="P:phospholipid biosynthetic process"/>
    <property type="evidence" value="ECO:0007669"/>
    <property type="project" value="UniProtKB-KW"/>
</dbReference>
<evidence type="ECO:0000256" key="6">
    <source>
        <dbReference type="ARBA" id="ARBA00023209"/>
    </source>
</evidence>
<keyword evidence="11" id="KW-1185">Reference proteome</keyword>
<dbReference type="InterPro" id="IPR036291">
    <property type="entry name" value="NAD(P)-bd_dom_sf"/>
</dbReference>
<dbReference type="RefSeq" id="WP_183341874.1">
    <property type="nucleotide sequence ID" value="NZ_JACHNU010000002.1"/>
</dbReference>
<dbReference type="InterPro" id="IPR002123">
    <property type="entry name" value="Plipid/glycerol_acylTrfase"/>
</dbReference>
<dbReference type="InterPro" id="IPR008927">
    <property type="entry name" value="6-PGluconate_DH-like_C_sf"/>
</dbReference>